<dbReference type="Proteomes" id="UP000192674">
    <property type="component" value="Unassembled WGS sequence"/>
</dbReference>
<dbReference type="AlphaFoldDB" id="A0A1Y5XJK6"/>
<evidence type="ECO:0000313" key="3">
    <source>
        <dbReference type="Proteomes" id="UP000192674"/>
    </source>
</evidence>
<feature type="region of interest" description="Disordered" evidence="1">
    <location>
        <begin position="692"/>
        <end position="762"/>
    </location>
</feature>
<feature type="compositionally biased region" description="Polar residues" evidence="1">
    <location>
        <begin position="973"/>
        <end position="990"/>
    </location>
</feature>
<dbReference type="EMBL" id="FWXV01000002">
    <property type="protein sequence ID" value="SMC99016.1"/>
    <property type="molecule type" value="Genomic_DNA"/>
</dbReference>
<feature type="region of interest" description="Disordered" evidence="1">
    <location>
        <begin position="640"/>
        <end position="674"/>
    </location>
</feature>
<feature type="compositionally biased region" description="Basic and acidic residues" evidence="1">
    <location>
        <begin position="395"/>
        <end position="418"/>
    </location>
</feature>
<feature type="region of interest" description="Disordered" evidence="1">
    <location>
        <begin position="168"/>
        <end position="201"/>
    </location>
</feature>
<feature type="compositionally biased region" description="Basic and acidic residues" evidence="1">
    <location>
        <begin position="238"/>
        <end position="250"/>
    </location>
</feature>
<feature type="compositionally biased region" description="Basic and acidic residues" evidence="1">
    <location>
        <begin position="176"/>
        <end position="187"/>
    </location>
</feature>
<feature type="compositionally biased region" description="Polar residues" evidence="1">
    <location>
        <begin position="382"/>
        <end position="392"/>
    </location>
</feature>
<organism evidence="2 3">
    <name type="scientific">Kibdelosporangium aridum</name>
    <dbReference type="NCBI Taxonomy" id="2030"/>
    <lineage>
        <taxon>Bacteria</taxon>
        <taxon>Bacillati</taxon>
        <taxon>Actinomycetota</taxon>
        <taxon>Actinomycetes</taxon>
        <taxon>Pseudonocardiales</taxon>
        <taxon>Pseudonocardiaceae</taxon>
        <taxon>Kibdelosporangium</taxon>
    </lineage>
</organism>
<reference evidence="2 3" key="1">
    <citation type="submission" date="2017-04" db="EMBL/GenBank/DDBJ databases">
        <authorList>
            <person name="Afonso C.L."/>
            <person name="Miller P.J."/>
            <person name="Scott M.A."/>
            <person name="Spackman E."/>
            <person name="Goraichik I."/>
            <person name="Dimitrov K.M."/>
            <person name="Suarez D.L."/>
            <person name="Swayne D.E."/>
        </authorList>
    </citation>
    <scope>NUCLEOTIDE SEQUENCE [LARGE SCALE GENOMIC DNA]</scope>
    <source>
        <strain evidence="2 3">DSM 43828</strain>
    </source>
</reference>
<feature type="region of interest" description="Disordered" evidence="1">
    <location>
        <begin position="816"/>
        <end position="896"/>
    </location>
</feature>
<feature type="region of interest" description="Disordered" evidence="1">
    <location>
        <begin position="1"/>
        <end position="22"/>
    </location>
</feature>
<accession>A0A1Y5XJK6</accession>
<feature type="compositionally biased region" description="Polar residues" evidence="1">
    <location>
        <begin position="645"/>
        <end position="654"/>
    </location>
</feature>
<keyword evidence="3" id="KW-1185">Reference proteome</keyword>
<feature type="compositionally biased region" description="Basic and acidic residues" evidence="1">
    <location>
        <begin position="875"/>
        <end position="888"/>
    </location>
</feature>
<name>A0A1Y5XJK6_KIBAR</name>
<proteinExistence type="predicted"/>
<feature type="compositionally biased region" description="Basic and acidic residues" evidence="1">
    <location>
        <begin position="548"/>
        <end position="558"/>
    </location>
</feature>
<feature type="compositionally biased region" description="Low complexity" evidence="1">
    <location>
        <begin position="11"/>
        <end position="22"/>
    </location>
</feature>
<feature type="compositionally biased region" description="Basic residues" evidence="1">
    <location>
        <begin position="1"/>
        <end position="10"/>
    </location>
</feature>
<gene>
    <name evidence="2" type="ORF">SAMN05661093_03626</name>
</gene>
<feature type="region of interest" description="Disordered" evidence="1">
    <location>
        <begin position="511"/>
        <end position="570"/>
    </location>
</feature>
<evidence type="ECO:0000256" key="1">
    <source>
        <dbReference type="SAM" id="MobiDB-lite"/>
    </source>
</evidence>
<feature type="region of interest" description="Disordered" evidence="1">
    <location>
        <begin position="378"/>
        <end position="419"/>
    </location>
</feature>
<feature type="compositionally biased region" description="Basic and acidic residues" evidence="1">
    <location>
        <begin position="705"/>
        <end position="727"/>
    </location>
</feature>
<feature type="region of interest" description="Disordered" evidence="1">
    <location>
        <begin position="229"/>
        <end position="279"/>
    </location>
</feature>
<feature type="compositionally biased region" description="Polar residues" evidence="1">
    <location>
        <begin position="516"/>
        <end position="525"/>
    </location>
</feature>
<feature type="region of interest" description="Disordered" evidence="1">
    <location>
        <begin position="971"/>
        <end position="990"/>
    </location>
</feature>
<dbReference type="RefSeq" id="WP_235038664.1">
    <property type="nucleotide sequence ID" value="NZ_FWXV01000002.1"/>
</dbReference>
<protein>
    <submittedName>
        <fullName evidence="2">Uncharacterized protein</fullName>
    </submittedName>
</protein>
<sequence length="990" mass="107046">MCRAGGRRCKGGASRTKTNQAARQRLSRANRALAAAQASGDEAAIAGAEQKLAAARSHMDTIKQACSHDPATPQGDVTTPADGASVADQIRHTVRSIAQEPGRWSSLGWVCLADLRERLPHVDREAMDRVLDELITDPDVSLMAEMNQKALTDRDRAAAVMIGGKPRHLINVGSRPEPDPDALERVRRQGPAKSSNADLAAALITPNVGDDLYTQIRQEEQRRMCAISNPDATGESHATPDDHQQQRHGDVTSTPSPAVDPRADDYYVGERTPTQPEERVRDIERQIRRAYQNIVEAKGLGQSGLVDLADLRSELNWDVTKDEVDAVLRKMDGPGVTLMPEASGLHRSQPAAQANAVRIGNEDNHVIKIWGGPENHDAHSMMDTSATTTRNQAAHAKDVTRADPSDDGRTPTDNRDAHVQGQVVQAYRDLLAERPGRDWVGLDQLRARLNPDITKAEVDQALKGLSRTGTAHIAPESNRKTLTAADHEAAVRIGGEDNHLFAITPATLRELGNHPATGSTATTDDAQPIGTRPSDRAATTPPGHLPRKPSDATRKPDNGNRATSARDVTADASGVRARLAALTNRGEADRYLSDLRLKKSELVSLAKQLDVAVQSNDTMMVIRRKIVDGTVGVREDHAAIRDRTWAQQNTTPPTGQDVPPTANQGRESADSKFSVHGNVGSHVVIHGNVTFGPDGYSVTPVDPAESQRRAQERARRADATRKPDNRNRATAVTSPDRSEPARQNAGASAIASRLRETETEDEGAELLRAQNLDREGLLAVAGELGLSRVDRLSQKALLDKVLKQAIGARRKFAGLRKWDSDESTAKPEPGHGGERSQPRTAAPSGQAGQPGRRPDRSGKSKQGKATPSGDVTTAKADRAARPWKDSTKPDTGLSPIAARLRTTETEDQGAEILRAQNLDRQGLLALASELGLSRVDRLTDKELEKRVLKQAIAARRKFAGLRSWNKWNADLADNTTLGNDSTTATQPPRA</sequence>
<evidence type="ECO:0000313" key="2">
    <source>
        <dbReference type="EMBL" id="SMC99016.1"/>
    </source>
</evidence>
<feature type="compositionally biased region" description="Basic and acidic residues" evidence="1">
    <location>
        <begin position="816"/>
        <end position="837"/>
    </location>
</feature>